<organism evidence="2 3">
    <name type="scientific">Perkinsus olseni</name>
    <name type="common">Perkinsus atlanticus</name>
    <dbReference type="NCBI Taxonomy" id="32597"/>
    <lineage>
        <taxon>Eukaryota</taxon>
        <taxon>Sar</taxon>
        <taxon>Alveolata</taxon>
        <taxon>Perkinsozoa</taxon>
        <taxon>Perkinsea</taxon>
        <taxon>Perkinsida</taxon>
        <taxon>Perkinsidae</taxon>
        <taxon>Perkinsus</taxon>
    </lineage>
</organism>
<feature type="region of interest" description="Disordered" evidence="1">
    <location>
        <begin position="170"/>
        <end position="202"/>
    </location>
</feature>
<keyword evidence="3" id="KW-1185">Reference proteome</keyword>
<reference evidence="2 3" key="1">
    <citation type="submission" date="2020-04" db="EMBL/GenBank/DDBJ databases">
        <title>Perkinsus olseni comparative genomics.</title>
        <authorList>
            <person name="Bogema D.R."/>
        </authorList>
    </citation>
    <scope>NUCLEOTIDE SEQUENCE [LARGE SCALE GENOMIC DNA]</scope>
    <source>
        <strain evidence="2 3">ATCC PRA-207</strain>
    </source>
</reference>
<feature type="non-terminal residue" evidence="2">
    <location>
        <position position="1"/>
    </location>
</feature>
<evidence type="ECO:0000313" key="2">
    <source>
        <dbReference type="EMBL" id="KAF4681669.1"/>
    </source>
</evidence>
<feature type="compositionally biased region" description="Low complexity" evidence="1">
    <location>
        <begin position="170"/>
        <end position="183"/>
    </location>
</feature>
<evidence type="ECO:0000313" key="3">
    <source>
        <dbReference type="Proteomes" id="UP000553632"/>
    </source>
</evidence>
<dbReference type="Proteomes" id="UP000553632">
    <property type="component" value="Unassembled WGS sequence"/>
</dbReference>
<protein>
    <submittedName>
        <fullName evidence="2">Uncharacterized protein</fullName>
    </submittedName>
</protein>
<dbReference type="AlphaFoldDB" id="A0A7J6NCY0"/>
<accession>A0A7J6NCY0</accession>
<name>A0A7J6NCY0_PEROL</name>
<feature type="compositionally biased region" description="Low complexity" evidence="1">
    <location>
        <begin position="190"/>
        <end position="202"/>
    </location>
</feature>
<proteinExistence type="predicted"/>
<sequence length="202" mass="22276">MAWLSRTLTDPSGAELLQSRAQWHWATRPAGSYKPCRRITPLKEHLCRTASTGLLHFSASSPSVSGEGQREGLFTEAERFARGSTALDRTVSESRLGKPIAGLESSVQIARTRAVFKEQPRDRPYSFGYPIHHRFDRGTLHTGMYRASVAFHITAEAAMLDEYMLMTHGTSSRTSGQQQQQRSKNCGSYTPSTSSAPPATDG</sequence>
<dbReference type="EMBL" id="JABANO010040908">
    <property type="protein sequence ID" value="KAF4681669.1"/>
    <property type="molecule type" value="Genomic_DNA"/>
</dbReference>
<evidence type="ECO:0000256" key="1">
    <source>
        <dbReference type="SAM" id="MobiDB-lite"/>
    </source>
</evidence>
<gene>
    <name evidence="2" type="ORF">FOZ63_022023</name>
</gene>
<comment type="caution">
    <text evidence="2">The sequence shown here is derived from an EMBL/GenBank/DDBJ whole genome shotgun (WGS) entry which is preliminary data.</text>
</comment>